<keyword evidence="6" id="KW-0539">Nucleus</keyword>
<dbReference type="Gene3D" id="1.25.10.10">
    <property type="entry name" value="Leucine-rich Repeat Variant"/>
    <property type="match status" value="2"/>
</dbReference>
<dbReference type="RefSeq" id="XP_040583822.1">
    <property type="nucleotide sequence ID" value="XM_040727888.2"/>
</dbReference>
<dbReference type="InterPro" id="IPR011989">
    <property type="entry name" value="ARM-like"/>
</dbReference>
<organism evidence="7">
    <name type="scientific">Lepeophtheirus salmonis</name>
    <name type="common">Salmon louse</name>
    <name type="synonym">Caligus salmonis</name>
    <dbReference type="NCBI Taxonomy" id="72036"/>
    <lineage>
        <taxon>Eukaryota</taxon>
        <taxon>Metazoa</taxon>
        <taxon>Ecdysozoa</taxon>
        <taxon>Arthropoda</taxon>
        <taxon>Crustacea</taxon>
        <taxon>Multicrustacea</taxon>
        <taxon>Hexanauplia</taxon>
        <taxon>Copepoda</taxon>
        <taxon>Siphonostomatoida</taxon>
        <taxon>Caligidae</taxon>
        <taxon>Lepeophtheirus</taxon>
    </lineage>
</organism>
<dbReference type="Pfam" id="PF00514">
    <property type="entry name" value="Arm"/>
    <property type="match status" value="1"/>
</dbReference>
<dbReference type="AlphaFoldDB" id="A0A0K2T7K2"/>
<dbReference type="InterPro" id="IPR016024">
    <property type="entry name" value="ARM-type_fold"/>
</dbReference>
<dbReference type="GO" id="GO:0034657">
    <property type="term" value="C:GID complex"/>
    <property type="evidence" value="ECO:0007669"/>
    <property type="project" value="TreeGrafter"/>
</dbReference>
<dbReference type="SMART" id="SM00185">
    <property type="entry name" value="ARM"/>
    <property type="match status" value="8"/>
</dbReference>
<sequence>MVATPQASEDVMFMECSSGLSPVVEELFSAEEDKYSRAVVTLKSCLIGSNKQKHTVIEQGVVPRLIKLLIEPKTKPILKADVAVALGSIAKGNEDHLKVIIDSEVVPVLLDTILTNSLHHENVTEACLRCLRTIFHHPDAPVELLYSNAKVVPHLILLIPTHQITVPSILTNACKSREHQNILATHSLVNYLHTLLCSPLSDVQLPALQCLAYLIFNNDHVAKIASNSSYKGVMLIDWIVTFLNRDKKVEIQLAAARCLSYLNRCGILQDDDPKILYKALPCVIRMTKKEESIENRLLAAETLAYAVEVSAELQRIAAISNHLIPTISSFLWWEPETKKCSSLEQTKKNSAVNETLAKDMKRASFRVFASLGANDEGIRKRIIETDQLMVCLVHALEDPDAKLQMSAIGCLHSLSRSVQLLRTTFQDHPVWQPLMKMLSLPNSSSVESLIVASSTLCNLLLEFSPSKEHILDSGAIELLCELTSRYEVQLRLNGVWGLMNMAFQAEQPIKVQIITSLQPDQIFRLLSDSDVKVVMKTLGLLRNLLSNKAHIDHIMTLYGAEIMQSVVLILDSDNQCDVKEQALCILGNIADGDSAKDFIMSHEDILKKVINFMVHSNVQLQMAAVYCIQNLIWDEEEGSIERQNILIEMGVQKILHQLLASTDSAIEPVLYDKVKAALHQFS</sequence>
<evidence type="ECO:0000256" key="6">
    <source>
        <dbReference type="ARBA" id="ARBA00023242"/>
    </source>
</evidence>
<reference evidence="7" key="1">
    <citation type="submission" date="2014-05" db="EMBL/GenBank/DDBJ databases">
        <authorList>
            <person name="Chronopoulou M."/>
        </authorList>
    </citation>
    <scope>NUCLEOTIDE SEQUENCE</scope>
    <source>
        <tissue evidence="7">Whole organism</tissue>
    </source>
</reference>
<dbReference type="FunFam" id="1.25.10.10:FF:000070">
    <property type="entry name" value="armadillo repeat-containing protein 8 isoform X1"/>
    <property type="match status" value="1"/>
</dbReference>
<dbReference type="GeneID" id="121132481"/>
<comment type="subcellular location">
    <subcellularLocation>
        <location evidence="2">Cytoplasm</location>
    </subcellularLocation>
    <subcellularLocation>
        <location evidence="1">Nucleus</location>
    </subcellularLocation>
</comment>
<keyword evidence="5" id="KW-0677">Repeat</keyword>
<dbReference type="InterPro" id="IPR038739">
    <property type="entry name" value="ARMC8/Vid28"/>
</dbReference>
<accession>A0A0K2T7K2</accession>
<dbReference type="GO" id="GO:0005737">
    <property type="term" value="C:cytoplasm"/>
    <property type="evidence" value="ECO:0007669"/>
    <property type="project" value="UniProtKB-SubCell"/>
</dbReference>
<protein>
    <recommendedName>
        <fullName evidence="3">Armadillo repeat-containing protein 8</fullName>
    </recommendedName>
</protein>
<proteinExistence type="predicted"/>
<dbReference type="OrthoDB" id="5559898at2759"/>
<dbReference type="SUPFAM" id="SSF48371">
    <property type="entry name" value="ARM repeat"/>
    <property type="match status" value="1"/>
</dbReference>
<evidence type="ECO:0000256" key="2">
    <source>
        <dbReference type="ARBA" id="ARBA00004496"/>
    </source>
</evidence>
<name>A0A0K2T7K2_LEPSM</name>
<evidence type="ECO:0000313" key="7">
    <source>
        <dbReference type="EMBL" id="CDW22074.1"/>
    </source>
</evidence>
<evidence type="ECO:0000256" key="5">
    <source>
        <dbReference type="ARBA" id="ARBA00022737"/>
    </source>
</evidence>
<dbReference type="PANTHER" id="PTHR15651:SF7">
    <property type="entry name" value="ARMADILLO REPEAT-CONTAINING PROTEIN 8"/>
    <property type="match status" value="1"/>
</dbReference>
<evidence type="ECO:0000256" key="3">
    <source>
        <dbReference type="ARBA" id="ARBA00013746"/>
    </source>
</evidence>
<keyword evidence="4" id="KW-0963">Cytoplasm</keyword>
<evidence type="ECO:0000256" key="1">
    <source>
        <dbReference type="ARBA" id="ARBA00004123"/>
    </source>
</evidence>
<dbReference type="KEGG" id="lsm:121132481"/>
<dbReference type="InterPro" id="IPR000225">
    <property type="entry name" value="Armadillo"/>
</dbReference>
<dbReference type="EMBL" id="HACA01004713">
    <property type="protein sequence ID" value="CDW22074.1"/>
    <property type="molecule type" value="Transcribed_RNA"/>
</dbReference>
<dbReference type="GO" id="GO:0043161">
    <property type="term" value="P:proteasome-mediated ubiquitin-dependent protein catabolic process"/>
    <property type="evidence" value="ECO:0007669"/>
    <property type="project" value="TreeGrafter"/>
</dbReference>
<dbReference type="GO" id="GO:0005634">
    <property type="term" value="C:nucleus"/>
    <property type="evidence" value="ECO:0007669"/>
    <property type="project" value="UniProtKB-SubCell"/>
</dbReference>
<dbReference type="PANTHER" id="PTHR15651">
    <property type="entry name" value="ARMADILLO REPEAT-CONTAINING PROTEIN 8"/>
    <property type="match status" value="1"/>
</dbReference>
<evidence type="ECO:0000256" key="4">
    <source>
        <dbReference type="ARBA" id="ARBA00022490"/>
    </source>
</evidence>